<gene>
    <name evidence="2" type="ORF">SAMN05421647_103229</name>
</gene>
<dbReference type="GO" id="GO:0035438">
    <property type="term" value="F:cyclic-di-GMP binding"/>
    <property type="evidence" value="ECO:0007669"/>
    <property type="project" value="InterPro"/>
</dbReference>
<evidence type="ECO:0000313" key="2">
    <source>
        <dbReference type="EMBL" id="SIQ26207.1"/>
    </source>
</evidence>
<proteinExistence type="predicted"/>
<dbReference type="Pfam" id="PF07238">
    <property type="entry name" value="PilZ"/>
    <property type="match status" value="1"/>
</dbReference>
<organism evidence="2 3">
    <name type="scientific">Marinobacterium stanieri</name>
    <dbReference type="NCBI Taxonomy" id="49186"/>
    <lineage>
        <taxon>Bacteria</taxon>
        <taxon>Pseudomonadati</taxon>
        <taxon>Pseudomonadota</taxon>
        <taxon>Gammaproteobacteria</taxon>
        <taxon>Oceanospirillales</taxon>
        <taxon>Oceanospirillaceae</taxon>
        <taxon>Marinobacterium</taxon>
    </lineage>
</organism>
<dbReference type="eggNOG" id="ENOG50344SF">
    <property type="taxonomic scope" value="Bacteria"/>
</dbReference>
<dbReference type="AlphaFoldDB" id="A0A1N6RBL5"/>
<reference evidence="2 3" key="1">
    <citation type="submission" date="2017-01" db="EMBL/GenBank/DDBJ databases">
        <authorList>
            <person name="Mah S.A."/>
            <person name="Swanson W.J."/>
            <person name="Moy G.W."/>
            <person name="Vacquier V.D."/>
        </authorList>
    </citation>
    <scope>NUCLEOTIDE SEQUENCE [LARGE SCALE GENOMIC DNA]</scope>
    <source>
        <strain evidence="2 3">DSM 7027</strain>
    </source>
</reference>
<keyword evidence="3" id="KW-1185">Reference proteome</keyword>
<evidence type="ECO:0000259" key="1">
    <source>
        <dbReference type="Pfam" id="PF07238"/>
    </source>
</evidence>
<dbReference type="Gene3D" id="2.40.10.220">
    <property type="entry name" value="predicted glycosyltransferase like domains"/>
    <property type="match status" value="1"/>
</dbReference>
<evidence type="ECO:0000313" key="3">
    <source>
        <dbReference type="Proteomes" id="UP000186895"/>
    </source>
</evidence>
<dbReference type="EMBL" id="FTMN01000003">
    <property type="protein sequence ID" value="SIQ26207.1"/>
    <property type="molecule type" value="Genomic_DNA"/>
</dbReference>
<dbReference type="Proteomes" id="UP000186895">
    <property type="component" value="Unassembled WGS sequence"/>
</dbReference>
<dbReference type="SUPFAM" id="SSF141371">
    <property type="entry name" value="PilZ domain-like"/>
    <property type="match status" value="1"/>
</dbReference>
<feature type="domain" description="PilZ" evidence="1">
    <location>
        <begin position="4"/>
        <end position="110"/>
    </location>
</feature>
<name>A0A1N6RBL5_9GAMM</name>
<accession>A0A1N6RBL5</accession>
<dbReference type="InterPro" id="IPR009875">
    <property type="entry name" value="PilZ_domain"/>
</dbReference>
<protein>
    <submittedName>
        <fullName evidence="2">PilZ domain-containing protein</fullName>
    </submittedName>
</protein>
<sequence length="115" mass="12790">MFDERRIYPRVACNLPAELETSTGESIDVRIVNLSRGGFYVEGDASLVGIESPQGVGPIEIWLHFGLPTSALHCHCRVVYKRRHAHDHVGLGLNLISTDHQAIEQLDDFVGNNLQ</sequence>
<dbReference type="RefSeq" id="WP_010324044.1">
    <property type="nucleotide sequence ID" value="NZ_FTMN01000003.1"/>
</dbReference>
<dbReference type="STRING" id="49186.SAMN05421647_103229"/>